<name>A0AAW5QYQ0_9HYPH</name>
<dbReference type="AlphaFoldDB" id="A0AAW5QYQ0"/>
<accession>A0AAW5QYQ0</accession>
<keyword evidence="2" id="KW-0808">Transferase</keyword>
<protein>
    <submittedName>
        <fullName evidence="2">Class I SAM-dependent methyltransferase</fullName>
    </submittedName>
</protein>
<comment type="caution">
    <text evidence="2">The sequence shown here is derived from an EMBL/GenBank/DDBJ whole genome shotgun (WGS) entry which is preliminary data.</text>
</comment>
<evidence type="ECO:0000313" key="3">
    <source>
        <dbReference type="Proteomes" id="UP001320898"/>
    </source>
</evidence>
<dbReference type="RefSeq" id="WP_261616635.1">
    <property type="nucleotide sequence ID" value="NZ_JALIDZ010000006.1"/>
</dbReference>
<dbReference type="SUPFAM" id="SSF53335">
    <property type="entry name" value="S-adenosyl-L-methionine-dependent methyltransferases"/>
    <property type="match status" value="1"/>
</dbReference>
<organism evidence="2 3">
    <name type="scientific">Microbaculum marinisediminis</name>
    <dbReference type="NCBI Taxonomy" id="2931392"/>
    <lineage>
        <taxon>Bacteria</taxon>
        <taxon>Pseudomonadati</taxon>
        <taxon>Pseudomonadota</taxon>
        <taxon>Alphaproteobacteria</taxon>
        <taxon>Hyphomicrobiales</taxon>
        <taxon>Tepidamorphaceae</taxon>
        <taxon>Microbaculum</taxon>
    </lineage>
</organism>
<dbReference type="Pfam" id="PF08241">
    <property type="entry name" value="Methyltransf_11"/>
    <property type="match status" value="1"/>
</dbReference>
<gene>
    <name evidence="2" type="ORF">MUB46_14395</name>
</gene>
<dbReference type="InterPro" id="IPR029063">
    <property type="entry name" value="SAM-dependent_MTases_sf"/>
</dbReference>
<keyword evidence="2" id="KW-0489">Methyltransferase</keyword>
<dbReference type="GO" id="GO:0032259">
    <property type="term" value="P:methylation"/>
    <property type="evidence" value="ECO:0007669"/>
    <property type="project" value="UniProtKB-KW"/>
</dbReference>
<dbReference type="Gene3D" id="3.40.50.150">
    <property type="entry name" value="Vaccinia Virus protein VP39"/>
    <property type="match status" value="1"/>
</dbReference>
<keyword evidence="3" id="KW-1185">Reference proteome</keyword>
<dbReference type="Proteomes" id="UP001320898">
    <property type="component" value="Unassembled WGS sequence"/>
</dbReference>
<proteinExistence type="predicted"/>
<dbReference type="EMBL" id="JALIDZ010000006">
    <property type="protein sequence ID" value="MCT8973052.1"/>
    <property type="molecule type" value="Genomic_DNA"/>
</dbReference>
<evidence type="ECO:0000313" key="2">
    <source>
        <dbReference type="EMBL" id="MCT8973052.1"/>
    </source>
</evidence>
<sequence length="267" mass="30236">MTHVEPIAATRLSAGRAAGDETSLGGFFARLDPDVRSEWAWDNYKPTIEALSRAFGLRRLVEIGGGRDPLFTPDEAAALGIELTINDISQEELDNGPEEFAKARFDIAGDLTDTGVQRGSYDLAFSRMVFEHVKDGRRAWSNLNEILAPGGVAIAFVPTLYALPYVANMAIPEWVSQKIVKMLYPHRTDDEDPKFPAYYDWTFGSEKKLRPMLEEVGFREAVVVPFYYHDYFERIPVVRQIDNLMNRVAAARDWRFLTSYAYIAARK</sequence>
<dbReference type="InterPro" id="IPR013216">
    <property type="entry name" value="Methyltransf_11"/>
</dbReference>
<dbReference type="GO" id="GO:0008757">
    <property type="term" value="F:S-adenosylmethionine-dependent methyltransferase activity"/>
    <property type="evidence" value="ECO:0007669"/>
    <property type="project" value="InterPro"/>
</dbReference>
<dbReference type="CDD" id="cd02440">
    <property type="entry name" value="AdoMet_MTases"/>
    <property type="match status" value="1"/>
</dbReference>
<reference evidence="2 3" key="1">
    <citation type="submission" date="2022-04" db="EMBL/GenBank/DDBJ databases">
        <authorList>
            <person name="Ye Y.-Q."/>
            <person name="Du Z.-J."/>
        </authorList>
    </citation>
    <scope>NUCLEOTIDE SEQUENCE [LARGE SCALE GENOMIC DNA]</scope>
    <source>
        <strain evidence="2 3">A6E488</strain>
    </source>
</reference>
<evidence type="ECO:0000259" key="1">
    <source>
        <dbReference type="Pfam" id="PF08241"/>
    </source>
</evidence>
<feature type="domain" description="Methyltransferase type 11" evidence="1">
    <location>
        <begin position="75"/>
        <end position="154"/>
    </location>
</feature>